<evidence type="ECO:0000313" key="2">
    <source>
        <dbReference type="Proteomes" id="UP000431264"/>
    </source>
</evidence>
<dbReference type="OrthoDB" id="912496at2"/>
<organism evidence="1 2">
    <name type="scientific">Flavobacterium profundi</name>
    <dbReference type="NCBI Taxonomy" id="1774945"/>
    <lineage>
        <taxon>Bacteria</taxon>
        <taxon>Pseudomonadati</taxon>
        <taxon>Bacteroidota</taxon>
        <taxon>Flavobacteriia</taxon>
        <taxon>Flavobacteriales</taxon>
        <taxon>Flavobacteriaceae</taxon>
        <taxon>Flavobacterium</taxon>
    </lineage>
</organism>
<proteinExistence type="predicted"/>
<sequence>MRNKLVIVNLLFLFNMFVYGQEFNHAFDLKLKGNRDVFQVVDSITNTVTMFFSDKEKVTAIRLNHEFQIIDTLSADRPESKYEEILGYNRNGNQIGLIWAKSNKTEIIEQGFDFSDKKIVQKKFSLELKKQTILPSVSINDCFYLMTCNKIDLTINLYIIKDGKLDIKKINLKEETFYNSSKRRTHIYDLFTEIVYPENIYSEIQVITKNNLVSLKSTSAKRKLYVSDNEMIFTFDNHLDVTQCIFINLNSFDYTLKYFKKPSVQGDDLFFNSNSYIFNNQIFQIKTTEEEFYLTLKDRDDNLLKTHHLKKSDSLYFKNSPVFQENGDFGGKREFDKSSKFIRKINSLNCGLTVHNFNNNYLITIGGLSTTGKMTTGVFVGGSMFGATGALIGAALSPALDSFNSYANQKVVYTNCLFDKSLNHLEGDVPLFAFDQVRSYLDGNKNLKLKTLFKVKDVYYLGFYQDKQNQYCLKKFDDLIK</sequence>
<dbReference type="Proteomes" id="UP000431264">
    <property type="component" value="Unassembled WGS sequence"/>
</dbReference>
<dbReference type="EMBL" id="WQLW01000007">
    <property type="protein sequence ID" value="MVO09575.1"/>
    <property type="molecule type" value="Genomic_DNA"/>
</dbReference>
<reference evidence="2" key="1">
    <citation type="submission" date="2019-05" db="EMBL/GenBank/DDBJ databases">
        <title>Flavobacterium profundi sp. nov., isolated from a deep-sea seamount.</title>
        <authorList>
            <person name="Zhang D.-C."/>
        </authorList>
    </citation>
    <scope>NUCLEOTIDE SEQUENCE [LARGE SCALE GENOMIC DNA]</scope>
    <source>
        <strain evidence="2">TP390</strain>
    </source>
</reference>
<accession>A0A6I4IIQ2</accession>
<dbReference type="RefSeq" id="WP_140997956.1">
    <property type="nucleotide sequence ID" value="NZ_VDCZ01000007.1"/>
</dbReference>
<keyword evidence="2" id="KW-1185">Reference proteome</keyword>
<dbReference type="AlphaFoldDB" id="A0A6I4IIQ2"/>
<gene>
    <name evidence="1" type="ORF">GOQ30_10430</name>
</gene>
<evidence type="ECO:0000313" key="1">
    <source>
        <dbReference type="EMBL" id="MVO09575.1"/>
    </source>
</evidence>
<protein>
    <submittedName>
        <fullName evidence="1">Uncharacterized protein</fullName>
    </submittedName>
</protein>
<name>A0A6I4IIQ2_9FLAO</name>
<comment type="caution">
    <text evidence="1">The sequence shown here is derived from an EMBL/GenBank/DDBJ whole genome shotgun (WGS) entry which is preliminary data.</text>
</comment>